<dbReference type="PANTHER" id="PTHR34235">
    <property type="entry name" value="SLR1203 PROTEIN-RELATED"/>
    <property type="match status" value="1"/>
</dbReference>
<sequence>MAIASDKTQIKSHHELYEEDFCLWIEQALVLLRQGNLRDLDLENLLEEIEDMGSSQKQALESNLKVILMHLLKYKYQPEKRSNSWLYTLAEHRQRIRKAFKNSPSLKRHFLQEFADVYLDAKKLAAIETGLPSHTFPVESPFTPDQVTDEEYLPE</sequence>
<dbReference type="Gene3D" id="1.20.1220.20">
    <property type="entry name" value="Uncharcterised protein PF01724"/>
    <property type="match status" value="1"/>
</dbReference>
<dbReference type="PANTHER" id="PTHR34235:SF3">
    <property type="entry name" value="SLR1203 PROTEIN"/>
    <property type="match status" value="1"/>
</dbReference>
<dbReference type="Pfam" id="PF01724">
    <property type="entry name" value="DUF29"/>
    <property type="match status" value="1"/>
</dbReference>
<evidence type="ECO:0000313" key="2">
    <source>
        <dbReference type="Proteomes" id="UP000738376"/>
    </source>
</evidence>
<dbReference type="EMBL" id="JAAVJL010000001">
    <property type="protein sequence ID" value="NMF58955.1"/>
    <property type="molecule type" value="Genomic_DNA"/>
</dbReference>
<evidence type="ECO:0000313" key="1">
    <source>
        <dbReference type="EMBL" id="NMF58955.1"/>
    </source>
</evidence>
<proteinExistence type="predicted"/>
<comment type="caution">
    <text evidence="1">The sequence shown here is derived from an EMBL/GenBank/DDBJ whole genome shotgun (WGS) entry which is preliminary data.</text>
</comment>
<gene>
    <name evidence="1" type="ORF">HC246_13240</name>
</gene>
<organism evidence="1 2">
    <name type="scientific">Pseudanabaena yagii GIHE-NHR1</name>
    <dbReference type="NCBI Taxonomy" id="2722753"/>
    <lineage>
        <taxon>Bacteria</taxon>
        <taxon>Bacillati</taxon>
        <taxon>Cyanobacteriota</taxon>
        <taxon>Cyanophyceae</taxon>
        <taxon>Pseudanabaenales</taxon>
        <taxon>Pseudanabaenaceae</taxon>
        <taxon>Pseudanabaena</taxon>
        <taxon>Pseudanabaena yagii</taxon>
    </lineage>
</organism>
<accession>A0ABX1LS42</accession>
<name>A0ABX1LS42_9CYAN</name>
<dbReference type="RefSeq" id="WP_169363790.1">
    <property type="nucleotide sequence ID" value="NZ_JAAVJL010000001.1"/>
</dbReference>
<keyword evidence="2" id="KW-1185">Reference proteome</keyword>
<dbReference type="InterPro" id="IPR002636">
    <property type="entry name" value="DUF29"/>
</dbReference>
<reference evidence="1 2" key="1">
    <citation type="submission" date="2020-03" db="EMBL/GenBank/DDBJ databases">
        <title>Draft Genome Sequence of 2-Methylisoborneol Producing Pseudanabaena yagii Strain GIHE-NHR1 Isolated from North Han River in South Korea.</title>
        <authorList>
            <person name="Jeong J."/>
        </authorList>
    </citation>
    <scope>NUCLEOTIDE SEQUENCE [LARGE SCALE GENOMIC DNA]</scope>
    <source>
        <strain evidence="1 2">GIHE-NHR1</strain>
    </source>
</reference>
<dbReference type="Proteomes" id="UP000738376">
    <property type="component" value="Unassembled WGS sequence"/>
</dbReference>
<protein>
    <submittedName>
        <fullName evidence="1">DUF29 domain-containing protein</fullName>
    </submittedName>
</protein>